<sequence length="99" mass="11240">MKKSMQDIRALVDPEGWLRALREAKTSLEGNLALMFVDYDMTDASPELESKVRTALLARYEAQIRDCEWRLGEIQRRIDAATDGATGRAAKRAKKREGK</sequence>
<evidence type="ECO:0000313" key="1">
    <source>
        <dbReference type="EMBL" id="KKN01789.1"/>
    </source>
</evidence>
<dbReference type="EMBL" id="LAZR01005224">
    <property type="protein sequence ID" value="KKN01789.1"/>
    <property type="molecule type" value="Genomic_DNA"/>
</dbReference>
<protein>
    <submittedName>
        <fullName evidence="1">Uncharacterized protein</fullName>
    </submittedName>
</protein>
<reference evidence="1" key="1">
    <citation type="journal article" date="2015" name="Nature">
        <title>Complex archaea that bridge the gap between prokaryotes and eukaryotes.</title>
        <authorList>
            <person name="Spang A."/>
            <person name="Saw J.H."/>
            <person name="Jorgensen S.L."/>
            <person name="Zaremba-Niedzwiedzka K."/>
            <person name="Martijn J."/>
            <person name="Lind A.E."/>
            <person name="van Eijk R."/>
            <person name="Schleper C."/>
            <person name="Guy L."/>
            <person name="Ettema T.J."/>
        </authorList>
    </citation>
    <scope>NUCLEOTIDE SEQUENCE</scope>
</reference>
<name>A0A0F9M7W2_9ZZZZ</name>
<gene>
    <name evidence="1" type="ORF">LCGC14_1124230</name>
</gene>
<organism evidence="1">
    <name type="scientific">marine sediment metagenome</name>
    <dbReference type="NCBI Taxonomy" id="412755"/>
    <lineage>
        <taxon>unclassified sequences</taxon>
        <taxon>metagenomes</taxon>
        <taxon>ecological metagenomes</taxon>
    </lineage>
</organism>
<dbReference type="AlphaFoldDB" id="A0A0F9M7W2"/>
<accession>A0A0F9M7W2</accession>
<comment type="caution">
    <text evidence="1">The sequence shown here is derived from an EMBL/GenBank/DDBJ whole genome shotgun (WGS) entry which is preliminary data.</text>
</comment>
<proteinExistence type="predicted"/>